<evidence type="ECO:0000313" key="5">
    <source>
        <dbReference type="Proteomes" id="UP000688137"/>
    </source>
</evidence>
<evidence type="ECO:0000313" key="4">
    <source>
        <dbReference type="EMBL" id="CAD8075545.1"/>
    </source>
</evidence>
<dbReference type="PANTHER" id="PTHR10264">
    <property type="entry name" value="BAND 7 PROTEIN-RELATED"/>
    <property type="match status" value="1"/>
</dbReference>
<dbReference type="Proteomes" id="UP000688137">
    <property type="component" value="Unassembled WGS sequence"/>
</dbReference>
<gene>
    <name evidence="4" type="ORF">PPRIM_AZ9-3.1.T0540259</name>
</gene>
<comment type="similarity">
    <text evidence="1">Belongs to the band 7/mec-2 family.</text>
</comment>
<dbReference type="AlphaFoldDB" id="A0A8S1MD43"/>
<dbReference type="SMART" id="SM00244">
    <property type="entry name" value="PHB"/>
    <property type="match status" value="1"/>
</dbReference>
<reference evidence="4" key="1">
    <citation type="submission" date="2021-01" db="EMBL/GenBank/DDBJ databases">
        <authorList>
            <consortium name="Genoscope - CEA"/>
            <person name="William W."/>
        </authorList>
    </citation>
    <scope>NUCLEOTIDE SEQUENCE</scope>
</reference>
<evidence type="ECO:0000256" key="2">
    <source>
        <dbReference type="SAM" id="MobiDB-lite"/>
    </source>
</evidence>
<sequence length="274" mass="30871">MQAQKSLPRSRTFGSGKQDQLTTGKSKKTTYENCLNCCGNFWGTCRAWVPCCCCCAYPYQQISQGYVGLLQEFGRFEKQLPPGMHFVNQCSGQITMVDMKTHSGQVNRSVILTKDNITSEIDTVLYYRIVDPIKCIYRLNNLAGAMLEVTQSVMRTVCGEHTLQELLVDRIQISQEIEEYVEAIVNEWGVYVEKLFIKDQRLSEDMRQALALAGTTKKMTEAKIISAQADVDAAKFQRETSDILSSQAAMQIRMLETLQQIARGASKKVVMMGL</sequence>
<protein>
    <recommendedName>
        <fullName evidence="3">Band 7 domain-containing protein</fullName>
    </recommendedName>
</protein>
<dbReference type="FunFam" id="3.30.479.30:FF:000004">
    <property type="entry name" value="Putative membrane protease family, stomatin"/>
    <property type="match status" value="1"/>
</dbReference>
<comment type="caution">
    <text evidence="4">The sequence shown here is derived from an EMBL/GenBank/DDBJ whole genome shotgun (WGS) entry which is preliminary data.</text>
</comment>
<dbReference type="GO" id="GO:0005886">
    <property type="term" value="C:plasma membrane"/>
    <property type="evidence" value="ECO:0007669"/>
    <property type="project" value="InterPro"/>
</dbReference>
<name>A0A8S1MD43_PARPR</name>
<dbReference type="Pfam" id="PF01145">
    <property type="entry name" value="Band_7"/>
    <property type="match status" value="1"/>
</dbReference>
<dbReference type="GO" id="GO:0098552">
    <property type="term" value="C:side of membrane"/>
    <property type="evidence" value="ECO:0007669"/>
    <property type="project" value="UniProtKB-ARBA"/>
</dbReference>
<feature type="region of interest" description="Disordered" evidence="2">
    <location>
        <begin position="1"/>
        <end position="23"/>
    </location>
</feature>
<organism evidence="4 5">
    <name type="scientific">Paramecium primaurelia</name>
    <dbReference type="NCBI Taxonomy" id="5886"/>
    <lineage>
        <taxon>Eukaryota</taxon>
        <taxon>Sar</taxon>
        <taxon>Alveolata</taxon>
        <taxon>Ciliophora</taxon>
        <taxon>Intramacronucleata</taxon>
        <taxon>Oligohymenophorea</taxon>
        <taxon>Peniculida</taxon>
        <taxon>Parameciidae</taxon>
        <taxon>Paramecium</taxon>
    </lineage>
</organism>
<accession>A0A8S1MD43</accession>
<keyword evidence="5" id="KW-1185">Reference proteome</keyword>
<proteinExistence type="inferred from homology"/>
<dbReference type="EMBL" id="CAJJDM010000054">
    <property type="protein sequence ID" value="CAD8075545.1"/>
    <property type="molecule type" value="Genomic_DNA"/>
</dbReference>
<dbReference type="CDD" id="cd13437">
    <property type="entry name" value="SPFH_alloslipin"/>
    <property type="match status" value="1"/>
</dbReference>
<dbReference type="InterPro" id="IPR043202">
    <property type="entry name" value="Band-7_stomatin-like"/>
</dbReference>
<feature type="domain" description="Band 7" evidence="3">
    <location>
        <begin position="57"/>
        <end position="214"/>
    </location>
</feature>
<dbReference type="InterPro" id="IPR001107">
    <property type="entry name" value="Band_7"/>
</dbReference>
<evidence type="ECO:0000256" key="1">
    <source>
        <dbReference type="ARBA" id="ARBA00008164"/>
    </source>
</evidence>
<evidence type="ECO:0000259" key="3">
    <source>
        <dbReference type="SMART" id="SM00244"/>
    </source>
</evidence>
<dbReference type="PANTHER" id="PTHR10264:SF19">
    <property type="entry name" value="AT06885P-RELATED"/>
    <property type="match status" value="1"/>
</dbReference>
<dbReference type="OMA" id="SACACIK"/>